<feature type="domain" description="Heterokaryon incompatibility" evidence="2">
    <location>
        <begin position="24"/>
        <end position="116"/>
    </location>
</feature>
<feature type="domain" description="NB-ARC" evidence="1">
    <location>
        <begin position="276"/>
        <end position="449"/>
    </location>
</feature>
<dbReference type="OMA" id="MQITKRV"/>
<dbReference type="PANTHER" id="PTHR46082">
    <property type="entry name" value="ATP/GTP-BINDING PROTEIN-RELATED"/>
    <property type="match status" value="1"/>
</dbReference>
<evidence type="ECO:0000313" key="4">
    <source>
        <dbReference type="Proteomes" id="UP000034112"/>
    </source>
</evidence>
<organism evidence="3 4">
    <name type="scientific">Trichoderma harzianum</name>
    <name type="common">Hypocrea lixii</name>
    <dbReference type="NCBI Taxonomy" id="5544"/>
    <lineage>
        <taxon>Eukaryota</taxon>
        <taxon>Fungi</taxon>
        <taxon>Dikarya</taxon>
        <taxon>Ascomycota</taxon>
        <taxon>Pezizomycotina</taxon>
        <taxon>Sordariomycetes</taxon>
        <taxon>Hypocreomycetidae</taxon>
        <taxon>Hypocreales</taxon>
        <taxon>Hypocreaceae</taxon>
        <taxon>Trichoderma</taxon>
    </lineage>
</organism>
<dbReference type="PANTHER" id="PTHR46082:SF6">
    <property type="entry name" value="AAA+ ATPASE DOMAIN-CONTAINING PROTEIN-RELATED"/>
    <property type="match status" value="1"/>
</dbReference>
<name>A0A0F9XP81_TRIHA</name>
<dbReference type="Pfam" id="PF13424">
    <property type="entry name" value="TPR_12"/>
    <property type="match status" value="2"/>
</dbReference>
<dbReference type="Pfam" id="PF00931">
    <property type="entry name" value="NB-ARC"/>
    <property type="match status" value="1"/>
</dbReference>
<evidence type="ECO:0000313" key="3">
    <source>
        <dbReference type="EMBL" id="KKP06315.1"/>
    </source>
</evidence>
<dbReference type="SUPFAM" id="SSF52540">
    <property type="entry name" value="P-loop containing nucleoside triphosphate hydrolases"/>
    <property type="match status" value="1"/>
</dbReference>
<evidence type="ECO:0000259" key="2">
    <source>
        <dbReference type="Pfam" id="PF06985"/>
    </source>
</evidence>
<protein>
    <recommendedName>
        <fullName evidence="5">HET-domain-containing protein</fullName>
    </recommendedName>
</protein>
<dbReference type="Proteomes" id="UP000034112">
    <property type="component" value="Unassembled WGS sequence"/>
</dbReference>
<gene>
    <name evidence="3" type="ORF">THAR02_01560</name>
</gene>
<dbReference type="EMBL" id="JOKZ01000028">
    <property type="protein sequence ID" value="KKP06315.1"/>
    <property type="molecule type" value="Genomic_DNA"/>
</dbReference>
<evidence type="ECO:0000259" key="1">
    <source>
        <dbReference type="Pfam" id="PF00931"/>
    </source>
</evidence>
<dbReference type="Pfam" id="PF06985">
    <property type="entry name" value="HET"/>
    <property type="match status" value="1"/>
</dbReference>
<comment type="caution">
    <text evidence="3">The sequence shown here is derived from an EMBL/GenBank/DDBJ whole genome shotgun (WGS) entry which is preliminary data.</text>
</comment>
<dbReference type="InterPro" id="IPR011990">
    <property type="entry name" value="TPR-like_helical_dom_sf"/>
</dbReference>
<sequence>MRLLDCDNGQFRLIKAPAGVILRYAILSHTWDSDSQEVTFRDLVDGTGTEKTGFEKIRFCAAQAKRDGLRYIWVDTCCIDKANNTELAEAINSMYRWYQNAARCYAYLSDISGSESKGDRQQSPPIWESALRRSKWFTRGWTLQELLAPASVEFFAKDGLRLGDKRTLERQIHEITNIGIQALRGNDLSMYTVEERFKWAETRRTTLEEDWAYCLLGIFGIFMPMIYGEGKTNAVRRLKREIADATSHDDGPSSQTAENCTWIVPFERNPSFTSRESDLKRLRQMLFPGQHTAKVAISGLGGVGKTQLALELVYRIRNDHKNCSVIWIPATSRESLGQAYRNAAAKLGISGYDDAKADVKRLVQNHLSSESAGQWLLVFDNADEIGMWVDKPLQEPSRLIDYMPKSVHGSIIFTTRDKKAAVRLAGRNVVELSAMNEEDGKDLLEKCLVDQEPVSQQDVEALLIQLMYLPLAIVQAAVYINTNGISLGDYLSLLEEQEEDVIDLLSEDFEDDGRYHDLKNPIATTWLISFEQIRHRDPLAADYLSFMACVDAKDIPQSLLPPGQSRKQEMEAMGTLQGYSFIAKRSADSAITVHRLVHLAMRNWLRKEGLLSHWASKTIAILAKNMGSIDNDKRTWRSCMPHALYVIGSPLISEDDKGKLDLLRKYAKCLYYDGRYQEAESILERVTVNLKMKLGDDHPEALRNMSNLASTYRRQGRWKEAEKLNLQAVEGLKKVLGADHPDTLIGMGNLALTYRKQSLLEKAAKLQEQVTEGLKIKLGADHQDTLISMINLASTYKIQGRHIEAEKLELRAIEGFKAELGIDHPDTLIGMNNLALTYRRQNRWEEAEELQLQLIDICKKKLGTHHPDTLHYMSKLAVLWKDRNRQEDALGLMQTCHDLQQTILGAGHPRTLATQSTLRAWQKGNK</sequence>
<dbReference type="InterPro" id="IPR010730">
    <property type="entry name" value="HET"/>
</dbReference>
<dbReference type="OrthoDB" id="674604at2759"/>
<dbReference type="GO" id="GO:0043531">
    <property type="term" value="F:ADP binding"/>
    <property type="evidence" value="ECO:0007669"/>
    <property type="project" value="InterPro"/>
</dbReference>
<dbReference type="InterPro" id="IPR053137">
    <property type="entry name" value="NLR-like"/>
</dbReference>
<dbReference type="Gene3D" id="1.25.40.10">
    <property type="entry name" value="Tetratricopeptide repeat domain"/>
    <property type="match status" value="2"/>
</dbReference>
<dbReference type="SUPFAM" id="SSF48452">
    <property type="entry name" value="TPR-like"/>
    <property type="match status" value="1"/>
</dbReference>
<accession>A0A0F9XP81</accession>
<dbReference type="InterPro" id="IPR027417">
    <property type="entry name" value="P-loop_NTPase"/>
</dbReference>
<dbReference type="Gene3D" id="3.40.50.300">
    <property type="entry name" value="P-loop containing nucleotide triphosphate hydrolases"/>
    <property type="match status" value="1"/>
</dbReference>
<dbReference type="AlphaFoldDB" id="A0A0F9XP81"/>
<reference evidence="4" key="1">
    <citation type="journal article" date="2015" name="Genome Announc.">
        <title>Draft whole-genome sequence of the biocontrol agent Trichoderma harzianum T6776.</title>
        <authorList>
            <person name="Baroncelli R."/>
            <person name="Piaggeschi G."/>
            <person name="Fiorini L."/>
            <person name="Bertolini E."/>
            <person name="Zapparata A."/>
            <person name="Pe M.E."/>
            <person name="Sarrocco S."/>
            <person name="Vannacci G."/>
        </authorList>
    </citation>
    <scope>NUCLEOTIDE SEQUENCE [LARGE SCALE GENOMIC DNA]</scope>
    <source>
        <strain evidence="4">T6776</strain>
    </source>
</reference>
<proteinExistence type="predicted"/>
<evidence type="ECO:0008006" key="5">
    <source>
        <dbReference type="Google" id="ProtNLM"/>
    </source>
</evidence>
<dbReference type="Pfam" id="PF13374">
    <property type="entry name" value="TPR_10"/>
    <property type="match status" value="1"/>
</dbReference>
<dbReference type="InterPro" id="IPR002182">
    <property type="entry name" value="NB-ARC"/>
</dbReference>